<keyword evidence="3" id="KW-1185">Reference proteome</keyword>
<dbReference type="InterPro" id="IPR057207">
    <property type="entry name" value="FBXL15_LRR"/>
</dbReference>
<sequence length="202" mass="23321">MCRFKECINLIINFSGIKYLNLKYVEEIDDNFLIRLVENCTELEYLNVSCCADVSNDGINTVSKLKKLTTLMMQGLRRVTDIGLSKLGFLKVLRCKNCLLLEEHGIITSLQNAPYLEKIDLRNTNISTRVLDAAYNVVINRRNEIPLKVILDYELKSEWVKPSFIPESFIVEFIQSEMSAGAYRWDYSDLSYTNDSDDDYSI</sequence>
<name>A0AA39C5S6_9HYME</name>
<gene>
    <name evidence="2" type="ORF">PV328_009413</name>
</gene>
<dbReference type="InterPro" id="IPR032675">
    <property type="entry name" value="LRR_dom_sf"/>
</dbReference>
<dbReference type="EMBL" id="JAQQBS010001424">
    <property type="protein sequence ID" value="KAK0158406.1"/>
    <property type="molecule type" value="Genomic_DNA"/>
</dbReference>
<dbReference type="InterPro" id="IPR006553">
    <property type="entry name" value="Leu-rich_rpt_Cys-con_subtyp"/>
</dbReference>
<dbReference type="AlphaFoldDB" id="A0AA39C5S6"/>
<accession>A0AA39C5S6</accession>
<dbReference type="Pfam" id="PF25372">
    <property type="entry name" value="DUF7885"/>
    <property type="match status" value="1"/>
</dbReference>
<evidence type="ECO:0000259" key="1">
    <source>
        <dbReference type="Pfam" id="PF25372"/>
    </source>
</evidence>
<reference evidence="2" key="2">
    <citation type="submission" date="2023-03" db="EMBL/GenBank/DDBJ databases">
        <authorList>
            <person name="Inwood S.N."/>
            <person name="Skelly J.G."/>
            <person name="Guhlin J."/>
            <person name="Harrop T.W.R."/>
            <person name="Goldson S.G."/>
            <person name="Dearden P.K."/>
        </authorList>
    </citation>
    <scope>NUCLEOTIDE SEQUENCE</scope>
    <source>
        <strain evidence="2">Irish</strain>
        <tissue evidence="2">Whole body</tissue>
    </source>
</reference>
<comment type="caution">
    <text evidence="2">The sequence shown here is derived from an EMBL/GenBank/DDBJ whole genome shotgun (WGS) entry which is preliminary data.</text>
</comment>
<evidence type="ECO:0000313" key="3">
    <source>
        <dbReference type="Proteomes" id="UP001168990"/>
    </source>
</evidence>
<reference evidence="2" key="1">
    <citation type="journal article" date="2023" name="bioRxiv">
        <title>Scaffold-level genome assemblies of two parasitoid biocontrol wasps reveal the parthenogenesis mechanism and an associated novel virus.</title>
        <authorList>
            <person name="Inwood S."/>
            <person name="Skelly J."/>
            <person name="Guhlin J."/>
            <person name="Harrop T."/>
            <person name="Goldson S."/>
            <person name="Dearden P."/>
        </authorList>
    </citation>
    <scope>NUCLEOTIDE SEQUENCE</scope>
    <source>
        <strain evidence="2">Irish</strain>
        <tissue evidence="2">Whole body</tissue>
    </source>
</reference>
<organism evidence="2 3">
    <name type="scientific">Microctonus aethiopoides</name>
    <dbReference type="NCBI Taxonomy" id="144406"/>
    <lineage>
        <taxon>Eukaryota</taxon>
        <taxon>Metazoa</taxon>
        <taxon>Ecdysozoa</taxon>
        <taxon>Arthropoda</taxon>
        <taxon>Hexapoda</taxon>
        <taxon>Insecta</taxon>
        <taxon>Pterygota</taxon>
        <taxon>Neoptera</taxon>
        <taxon>Endopterygota</taxon>
        <taxon>Hymenoptera</taxon>
        <taxon>Apocrita</taxon>
        <taxon>Ichneumonoidea</taxon>
        <taxon>Braconidae</taxon>
        <taxon>Euphorinae</taxon>
        <taxon>Microctonus</taxon>
    </lineage>
</organism>
<dbReference type="SUPFAM" id="SSF52047">
    <property type="entry name" value="RNI-like"/>
    <property type="match status" value="1"/>
</dbReference>
<dbReference type="Gene3D" id="3.80.10.10">
    <property type="entry name" value="Ribonuclease Inhibitor"/>
    <property type="match status" value="1"/>
</dbReference>
<dbReference type="Proteomes" id="UP001168990">
    <property type="component" value="Unassembled WGS sequence"/>
</dbReference>
<dbReference type="SMART" id="SM00367">
    <property type="entry name" value="LRR_CC"/>
    <property type="match status" value="2"/>
</dbReference>
<evidence type="ECO:0000313" key="2">
    <source>
        <dbReference type="EMBL" id="KAK0158406.1"/>
    </source>
</evidence>
<feature type="domain" description="F-box/LRR-repeat protein 15-like leucin rich repeat" evidence="1">
    <location>
        <begin position="38"/>
        <end position="118"/>
    </location>
</feature>
<protein>
    <recommendedName>
        <fullName evidence="1">F-box/LRR-repeat protein 15-like leucin rich repeat domain-containing protein</fullName>
    </recommendedName>
</protein>
<proteinExistence type="predicted"/>